<name>A0ABS8T6T2_DATST</name>
<organism evidence="1 2">
    <name type="scientific">Datura stramonium</name>
    <name type="common">Jimsonweed</name>
    <name type="synonym">Common thornapple</name>
    <dbReference type="NCBI Taxonomy" id="4076"/>
    <lineage>
        <taxon>Eukaryota</taxon>
        <taxon>Viridiplantae</taxon>
        <taxon>Streptophyta</taxon>
        <taxon>Embryophyta</taxon>
        <taxon>Tracheophyta</taxon>
        <taxon>Spermatophyta</taxon>
        <taxon>Magnoliopsida</taxon>
        <taxon>eudicotyledons</taxon>
        <taxon>Gunneridae</taxon>
        <taxon>Pentapetalae</taxon>
        <taxon>asterids</taxon>
        <taxon>lamiids</taxon>
        <taxon>Solanales</taxon>
        <taxon>Solanaceae</taxon>
        <taxon>Solanoideae</taxon>
        <taxon>Datureae</taxon>
        <taxon>Datura</taxon>
    </lineage>
</organism>
<comment type="caution">
    <text evidence="1">The sequence shown here is derived from an EMBL/GenBank/DDBJ whole genome shotgun (WGS) entry which is preliminary data.</text>
</comment>
<dbReference type="Proteomes" id="UP000823775">
    <property type="component" value="Unassembled WGS sequence"/>
</dbReference>
<dbReference type="EMBL" id="JACEIK010001201">
    <property type="protein sequence ID" value="MCD7467107.1"/>
    <property type="molecule type" value="Genomic_DNA"/>
</dbReference>
<evidence type="ECO:0000313" key="1">
    <source>
        <dbReference type="EMBL" id="MCD7467107.1"/>
    </source>
</evidence>
<evidence type="ECO:0000313" key="2">
    <source>
        <dbReference type="Proteomes" id="UP000823775"/>
    </source>
</evidence>
<proteinExistence type="predicted"/>
<accession>A0ABS8T6T2</accession>
<feature type="non-terminal residue" evidence="1">
    <location>
        <position position="1"/>
    </location>
</feature>
<keyword evidence="2" id="KW-1185">Reference proteome</keyword>
<gene>
    <name evidence="1" type="ORF">HAX54_004365</name>
</gene>
<reference evidence="1 2" key="1">
    <citation type="journal article" date="2021" name="BMC Genomics">
        <title>Datura genome reveals duplications of psychoactive alkaloid biosynthetic genes and high mutation rate following tissue culture.</title>
        <authorList>
            <person name="Rajewski A."/>
            <person name="Carter-House D."/>
            <person name="Stajich J."/>
            <person name="Litt A."/>
        </authorList>
    </citation>
    <scope>NUCLEOTIDE SEQUENCE [LARGE SCALE GENOMIC DNA]</scope>
    <source>
        <strain evidence="1">AR-01</strain>
    </source>
</reference>
<sequence length="57" mass="6323">LTDRGLKGLFILLIMEMGLRKNVCKDLSTAKLTDRLSVDDPSCEPWKVLRGMGTGKT</sequence>
<protein>
    <submittedName>
        <fullName evidence="1">Uncharacterized protein</fullName>
    </submittedName>
</protein>